<dbReference type="Proteomes" id="UP000077134">
    <property type="component" value="Unassembled WGS sequence"/>
</dbReference>
<comment type="caution">
    <text evidence="3">The sequence shown here is derived from an EMBL/GenBank/DDBJ whole genome shotgun (WGS) entry which is preliminary data.</text>
</comment>
<evidence type="ECO:0000259" key="2">
    <source>
        <dbReference type="PROSITE" id="PS50887"/>
    </source>
</evidence>
<name>A0A167FJL2_9BACL</name>
<dbReference type="PANTHER" id="PTHR46663:SF2">
    <property type="entry name" value="GGDEF DOMAIN-CONTAINING PROTEIN"/>
    <property type="match status" value="1"/>
</dbReference>
<keyword evidence="1" id="KW-0812">Transmembrane</keyword>
<dbReference type="PROSITE" id="PS50887">
    <property type="entry name" value="GGDEF"/>
    <property type="match status" value="1"/>
</dbReference>
<organism evidence="3 4">
    <name type="scientific">Paenibacillus crassostreae</name>
    <dbReference type="NCBI Taxonomy" id="1763538"/>
    <lineage>
        <taxon>Bacteria</taxon>
        <taxon>Bacillati</taxon>
        <taxon>Bacillota</taxon>
        <taxon>Bacilli</taxon>
        <taxon>Bacillales</taxon>
        <taxon>Paenibacillaceae</taxon>
        <taxon>Paenibacillus</taxon>
    </lineage>
</organism>
<dbReference type="InterPro" id="IPR029787">
    <property type="entry name" value="Nucleotide_cyclase"/>
</dbReference>
<protein>
    <recommendedName>
        <fullName evidence="2">GGDEF domain-containing protein</fullName>
    </recommendedName>
</protein>
<dbReference type="EMBL" id="LSFN01000005">
    <property type="protein sequence ID" value="OAB76627.1"/>
    <property type="molecule type" value="Genomic_DNA"/>
</dbReference>
<dbReference type="CDD" id="cd01949">
    <property type="entry name" value="GGDEF"/>
    <property type="match status" value="1"/>
</dbReference>
<dbReference type="Pfam" id="PF00990">
    <property type="entry name" value="GGDEF"/>
    <property type="match status" value="1"/>
</dbReference>
<feature type="transmembrane region" description="Helical" evidence="1">
    <location>
        <begin position="111"/>
        <end position="135"/>
    </location>
</feature>
<dbReference type="RefSeq" id="WP_068655515.1">
    <property type="nucleotide sequence ID" value="NZ_CP017770.1"/>
</dbReference>
<reference evidence="3 4" key="1">
    <citation type="submission" date="2016-02" db="EMBL/GenBank/DDBJ databases">
        <title>Paenibacillus sp. LPB0068, isolated from Crassostrea gigas.</title>
        <authorList>
            <person name="Shin S.-K."/>
            <person name="Yi H."/>
        </authorList>
    </citation>
    <scope>NUCLEOTIDE SEQUENCE [LARGE SCALE GENOMIC DNA]</scope>
    <source>
        <strain evidence="3 4">LPB0068</strain>
    </source>
</reference>
<sequence length="387" mass="44726">MHSLLQLGRLQEITEKYAESEEPVRIMITDHSGYILVDTHKVKNVDAQNWKETGEVYKADQDLYLWLPEQNYYYDSVRWDRSYFIYNAPMYDQTMQIQIEIPFSYFADDIYHIYTVNFALILGSIIIATLVCWTLGRLINLHFMKLIHSTVKLPEEVRKNNKLSLQDSPILELNWLRDNFDHIAHKLSAMFAESDEMNSSLQEKALKLSQSEERLTQLAFTDNLTQLPNRNYLMQYLQHLDEINDDQSGLTAFLFIDLDKFKNVNDNMGHAAGDDLLSYVSKTFTQVVSLGTVCRLAGDEFVIILTETNLQEVNHTCESILSAFSQPILIKQQSYEVKMSIGIAIHPLDNLSFEQILNLSDKAMYKAKSEGGSSYVYYSNLLSSERK</sequence>
<keyword evidence="1" id="KW-1133">Transmembrane helix</keyword>
<keyword evidence="4" id="KW-1185">Reference proteome</keyword>
<dbReference type="NCBIfam" id="TIGR00254">
    <property type="entry name" value="GGDEF"/>
    <property type="match status" value="1"/>
</dbReference>
<dbReference type="AlphaFoldDB" id="A0A167FJL2"/>
<dbReference type="PANTHER" id="PTHR46663">
    <property type="entry name" value="DIGUANYLATE CYCLASE DGCT-RELATED"/>
    <property type="match status" value="1"/>
</dbReference>
<dbReference type="KEGG" id="pcx:LPB68_20435"/>
<evidence type="ECO:0000256" key="1">
    <source>
        <dbReference type="SAM" id="Phobius"/>
    </source>
</evidence>
<dbReference type="InterPro" id="IPR052163">
    <property type="entry name" value="DGC-Regulatory_Protein"/>
</dbReference>
<accession>A0A167FJL2</accession>
<dbReference type="STRING" id="1763538.LPB68_20435"/>
<dbReference type="InterPro" id="IPR043128">
    <property type="entry name" value="Rev_trsase/Diguanyl_cyclase"/>
</dbReference>
<evidence type="ECO:0000313" key="4">
    <source>
        <dbReference type="Proteomes" id="UP000077134"/>
    </source>
</evidence>
<dbReference type="InterPro" id="IPR000160">
    <property type="entry name" value="GGDEF_dom"/>
</dbReference>
<proteinExistence type="predicted"/>
<gene>
    <name evidence="3" type="ORF">PNBC_04305</name>
</gene>
<dbReference type="SMART" id="SM00267">
    <property type="entry name" value="GGDEF"/>
    <property type="match status" value="1"/>
</dbReference>
<dbReference type="Gene3D" id="3.30.70.270">
    <property type="match status" value="1"/>
</dbReference>
<keyword evidence="1" id="KW-0472">Membrane</keyword>
<evidence type="ECO:0000313" key="3">
    <source>
        <dbReference type="EMBL" id="OAB76627.1"/>
    </source>
</evidence>
<dbReference type="SUPFAM" id="SSF55073">
    <property type="entry name" value="Nucleotide cyclase"/>
    <property type="match status" value="1"/>
</dbReference>
<feature type="domain" description="GGDEF" evidence="2">
    <location>
        <begin position="249"/>
        <end position="380"/>
    </location>
</feature>
<dbReference type="OrthoDB" id="9759607at2"/>